<reference evidence="1" key="2">
    <citation type="submission" date="2020-08" db="EMBL/GenBank/DDBJ databases">
        <authorList>
            <person name="Chen M."/>
            <person name="Teng W."/>
            <person name="Zhao L."/>
            <person name="Hu C."/>
            <person name="Zhou Y."/>
            <person name="Han B."/>
            <person name="Song L."/>
            <person name="Shu W."/>
        </authorList>
    </citation>
    <scope>NUCLEOTIDE SEQUENCE</scope>
    <source>
        <strain evidence="1">FACHB-1277</strain>
    </source>
</reference>
<dbReference type="EMBL" id="JACJPY010000072">
    <property type="protein sequence ID" value="MBD2151922.1"/>
    <property type="molecule type" value="Genomic_DNA"/>
</dbReference>
<dbReference type="PANTHER" id="PTHR34235">
    <property type="entry name" value="SLR1203 PROTEIN-RELATED"/>
    <property type="match status" value="1"/>
</dbReference>
<protein>
    <submittedName>
        <fullName evidence="1">DUF29 domain-containing protein</fullName>
    </submittedName>
</protein>
<evidence type="ECO:0000313" key="2">
    <source>
        <dbReference type="Proteomes" id="UP000631421"/>
    </source>
</evidence>
<evidence type="ECO:0000313" key="1">
    <source>
        <dbReference type="EMBL" id="MBD2151922.1"/>
    </source>
</evidence>
<dbReference type="AlphaFoldDB" id="A0A926UVE0"/>
<organism evidence="1 2">
    <name type="scientific">Pseudanabaena cinerea FACHB-1277</name>
    <dbReference type="NCBI Taxonomy" id="2949581"/>
    <lineage>
        <taxon>Bacteria</taxon>
        <taxon>Bacillati</taxon>
        <taxon>Cyanobacteriota</taxon>
        <taxon>Cyanophyceae</taxon>
        <taxon>Pseudanabaenales</taxon>
        <taxon>Pseudanabaenaceae</taxon>
        <taxon>Pseudanabaena</taxon>
        <taxon>Pseudanabaena cinerea</taxon>
    </lineage>
</organism>
<reference evidence="1" key="1">
    <citation type="journal article" date="2015" name="ISME J.">
        <title>Draft Genome Sequence of Streptomyces incarnatus NRRL8089, which Produces the Nucleoside Antibiotic Sinefungin.</title>
        <authorList>
            <person name="Oshima K."/>
            <person name="Hattori M."/>
            <person name="Shimizu H."/>
            <person name="Fukuda K."/>
            <person name="Nemoto M."/>
            <person name="Inagaki K."/>
            <person name="Tamura T."/>
        </authorList>
    </citation>
    <scope>NUCLEOTIDE SEQUENCE</scope>
    <source>
        <strain evidence="1">FACHB-1277</strain>
    </source>
</reference>
<dbReference type="RefSeq" id="WP_190352338.1">
    <property type="nucleotide sequence ID" value="NZ_JACJPY010000072.1"/>
</dbReference>
<keyword evidence="2" id="KW-1185">Reference proteome</keyword>
<proteinExistence type="predicted"/>
<dbReference type="PANTHER" id="PTHR34235:SF4">
    <property type="entry name" value="SLR0291 PROTEIN"/>
    <property type="match status" value="1"/>
</dbReference>
<sequence length="160" mass="18811">MTQTIEQKSTLYDRDLNLWLEEAIAKLKVGDFHNLDVENLIEELEGLAGRDRRELENRLTTLLEHLLKRLYVKSEYDYAGWVRTINRTRMEICKILRQSPSLKNYANSPELFQDAFDDALKLMRSDPDYKSVNFPNTWQFSRDIDAILNIDFWGSSGFEG</sequence>
<gene>
    <name evidence="1" type="ORF">H6F44_17590</name>
</gene>
<name>A0A926UVE0_9CYAN</name>
<dbReference type="Proteomes" id="UP000631421">
    <property type="component" value="Unassembled WGS sequence"/>
</dbReference>
<accession>A0A926UVE0</accession>
<comment type="caution">
    <text evidence="1">The sequence shown here is derived from an EMBL/GenBank/DDBJ whole genome shotgun (WGS) entry which is preliminary data.</text>
</comment>
<dbReference type="Pfam" id="PF01724">
    <property type="entry name" value="DUF29"/>
    <property type="match status" value="1"/>
</dbReference>
<dbReference type="InterPro" id="IPR002636">
    <property type="entry name" value="DUF29"/>
</dbReference>
<dbReference type="Gene3D" id="1.20.1220.20">
    <property type="entry name" value="Uncharcterised protein PF01724"/>
    <property type="match status" value="1"/>
</dbReference>